<proteinExistence type="inferred from homology"/>
<dbReference type="InParanoid" id="B2A6Z5"/>
<dbReference type="Pfam" id="PF21715">
    <property type="entry name" value="CggR_N"/>
    <property type="match status" value="1"/>
</dbReference>
<dbReference type="RefSeq" id="WP_012448443.1">
    <property type="nucleotide sequence ID" value="NC_010718.1"/>
</dbReference>
<dbReference type="InterPro" id="IPR007324">
    <property type="entry name" value="Sugar-bd_dom_put"/>
</dbReference>
<name>B2A6Z5_NATTJ</name>
<dbReference type="EMBL" id="CP001034">
    <property type="protein sequence ID" value="ACB85586.1"/>
    <property type="molecule type" value="Genomic_DNA"/>
</dbReference>
<keyword evidence="8" id="KW-1185">Reference proteome</keyword>
<accession>B2A6Z5</accession>
<dbReference type="AlphaFoldDB" id="B2A6Z5"/>
<evidence type="ECO:0000313" key="8">
    <source>
        <dbReference type="Proteomes" id="UP000001683"/>
    </source>
</evidence>
<comment type="similarity">
    <text evidence="1">Belongs to the SorC transcriptional regulatory family.</text>
</comment>
<evidence type="ECO:0000259" key="5">
    <source>
        <dbReference type="Pfam" id="PF04198"/>
    </source>
</evidence>
<evidence type="ECO:0000256" key="3">
    <source>
        <dbReference type="ARBA" id="ARBA00023125"/>
    </source>
</evidence>
<dbReference type="InterPro" id="IPR036390">
    <property type="entry name" value="WH_DNA-bd_sf"/>
</dbReference>
<dbReference type="GO" id="GO:0003677">
    <property type="term" value="F:DNA binding"/>
    <property type="evidence" value="ECO:0007669"/>
    <property type="project" value="UniProtKB-KW"/>
</dbReference>
<dbReference type="SUPFAM" id="SSF46785">
    <property type="entry name" value="Winged helix' DNA-binding domain"/>
    <property type="match status" value="1"/>
</dbReference>
<dbReference type="Proteomes" id="UP000001683">
    <property type="component" value="Chromosome"/>
</dbReference>
<organism evidence="7 8">
    <name type="scientific">Natranaerobius thermophilus (strain ATCC BAA-1301 / DSM 18059 / JW/NM-WN-LF)</name>
    <dbReference type="NCBI Taxonomy" id="457570"/>
    <lineage>
        <taxon>Bacteria</taxon>
        <taxon>Bacillati</taxon>
        <taxon>Bacillota</taxon>
        <taxon>Clostridia</taxon>
        <taxon>Natranaerobiales</taxon>
        <taxon>Natranaerobiaceae</taxon>
        <taxon>Natranaerobius</taxon>
    </lineage>
</organism>
<evidence type="ECO:0000313" key="7">
    <source>
        <dbReference type="EMBL" id="ACB85586.1"/>
    </source>
</evidence>
<evidence type="ECO:0000256" key="2">
    <source>
        <dbReference type="ARBA" id="ARBA00023015"/>
    </source>
</evidence>
<dbReference type="SUPFAM" id="SSF100950">
    <property type="entry name" value="NagB/RpiA/CoA transferase-like"/>
    <property type="match status" value="1"/>
</dbReference>
<gene>
    <name evidence="7" type="ordered locus">Nther_2019</name>
</gene>
<feature type="domain" description="CggR N-terminal DNA binding" evidence="6">
    <location>
        <begin position="18"/>
        <end position="87"/>
    </location>
</feature>
<keyword evidence="2" id="KW-0805">Transcription regulation</keyword>
<keyword evidence="4" id="KW-0804">Transcription</keyword>
<dbReference type="FunCoup" id="B2A6Z5">
    <property type="interactions" value="41"/>
</dbReference>
<protein>
    <submittedName>
        <fullName evidence="7">Transcriptional regulator, DeoR family</fullName>
    </submittedName>
</protein>
<evidence type="ECO:0000259" key="6">
    <source>
        <dbReference type="Pfam" id="PF21715"/>
    </source>
</evidence>
<sequence length="342" mass="37872">MEKEWDLLLKLTPELTEVAEKRYKILANISYYQPVGRRILSEHMNIKERELRNEIKILKEKQLVSVENYGMILTDLGNSVLQDSREFVKNLSGIVEMEKNLQKLLGLQQVIIVPGDANKDETVKQEMGAVAAKTLWKLLSSGDVVSVAGGTTLAELAKMAPQKSKSQDITILPARGGLGERVEIQANTVAAKLADKFNGNYRMLHVPDEVGKDSLDMLLKEPKIKEIVTKIKNADILVHGIGVAEEMAERRGLSRERIERLLNQGVVGEAFGFYLDRYGRLVEKVNTVGISLYDLENIDNVMAVSGGNKKAVAILAMLETGLCDILVTDEGAAEKIQAIMNT</sequence>
<evidence type="ECO:0000256" key="1">
    <source>
        <dbReference type="ARBA" id="ARBA00010466"/>
    </source>
</evidence>
<dbReference type="Gene3D" id="3.40.50.1360">
    <property type="match status" value="1"/>
</dbReference>
<dbReference type="HOGENOM" id="CLU_054506_2_0_9"/>
<dbReference type="InterPro" id="IPR036388">
    <property type="entry name" value="WH-like_DNA-bd_sf"/>
</dbReference>
<dbReference type="InterPro" id="IPR051054">
    <property type="entry name" value="SorC_transcr_regulators"/>
</dbReference>
<reference evidence="7 8" key="1">
    <citation type="submission" date="2008-04" db="EMBL/GenBank/DDBJ databases">
        <title>Complete sequence of chromosome of Natranaerobius thermophilus JW/NM-WN-LF.</title>
        <authorList>
            <consortium name="US DOE Joint Genome Institute"/>
            <person name="Copeland A."/>
            <person name="Lucas S."/>
            <person name="Lapidus A."/>
            <person name="Glavina del Rio T."/>
            <person name="Dalin E."/>
            <person name="Tice H."/>
            <person name="Bruce D."/>
            <person name="Goodwin L."/>
            <person name="Pitluck S."/>
            <person name="Chertkov O."/>
            <person name="Brettin T."/>
            <person name="Detter J.C."/>
            <person name="Han C."/>
            <person name="Kuske C.R."/>
            <person name="Schmutz J."/>
            <person name="Larimer F."/>
            <person name="Land M."/>
            <person name="Hauser L."/>
            <person name="Kyrpides N."/>
            <person name="Lykidis A."/>
            <person name="Mesbah N.M."/>
            <person name="Wiegel J."/>
        </authorList>
    </citation>
    <scope>NUCLEOTIDE SEQUENCE [LARGE SCALE GENOMIC DNA]</scope>
    <source>
        <strain evidence="8">ATCC BAA-1301 / DSM 18059 / JW/NM-WN-LF</strain>
    </source>
</reference>
<dbReference type="Gene3D" id="1.10.10.10">
    <property type="entry name" value="Winged helix-like DNA-binding domain superfamily/Winged helix DNA-binding domain"/>
    <property type="match status" value="1"/>
</dbReference>
<dbReference type="InterPro" id="IPR048715">
    <property type="entry name" value="CggR_N"/>
</dbReference>
<dbReference type="GO" id="GO:0030246">
    <property type="term" value="F:carbohydrate binding"/>
    <property type="evidence" value="ECO:0007669"/>
    <property type="project" value="InterPro"/>
</dbReference>
<dbReference type="Pfam" id="PF04198">
    <property type="entry name" value="Sugar-bind"/>
    <property type="match status" value="1"/>
</dbReference>
<evidence type="ECO:0000256" key="4">
    <source>
        <dbReference type="ARBA" id="ARBA00023163"/>
    </source>
</evidence>
<dbReference type="KEGG" id="nth:Nther_2019"/>
<dbReference type="InterPro" id="IPR037171">
    <property type="entry name" value="NagB/RpiA_transferase-like"/>
</dbReference>
<dbReference type="PANTHER" id="PTHR34294">
    <property type="entry name" value="TRANSCRIPTIONAL REGULATOR-RELATED"/>
    <property type="match status" value="1"/>
</dbReference>
<keyword evidence="3" id="KW-0238">DNA-binding</keyword>
<dbReference type="PANTHER" id="PTHR34294:SF5">
    <property type="entry name" value="CENTRAL GLYCOLYTIC GENES REGULATOR"/>
    <property type="match status" value="1"/>
</dbReference>
<reference evidence="7 8" key="2">
    <citation type="journal article" date="2011" name="J. Bacteriol.">
        <title>Complete genome sequence of the anaerobic, halophilic alkalithermophile Natranaerobius thermophilus JW/NM-WN-LF.</title>
        <authorList>
            <person name="Zhao B."/>
            <person name="Mesbah N.M."/>
            <person name="Dalin E."/>
            <person name="Goodwin L."/>
            <person name="Nolan M."/>
            <person name="Pitluck S."/>
            <person name="Chertkov O."/>
            <person name="Brettin T.S."/>
            <person name="Han J."/>
            <person name="Larimer F.W."/>
            <person name="Land M.L."/>
            <person name="Hauser L."/>
            <person name="Kyrpides N."/>
            <person name="Wiegel J."/>
        </authorList>
    </citation>
    <scope>NUCLEOTIDE SEQUENCE [LARGE SCALE GENOMIC DNA]</scope>
    <source>
        <strain evidence="8">ATCC BAA-1301 / DSM 18059 / JW/NM-WN-LF</strain>
    </source>
</reference>
<feature type="domain" description="Sugar-binding" evidence="5">
    <location>
        <begin position="91"/>
        <end position="336"/>
    </location>
</feature>
<dbReference type="STRING" id="457570.Nther_2019"/>
<dbReference type="eggNOG" id="COG2390">
    <property type="taxonomic scope" value="Bacteria"/>
</dbReference>
<dbReference type="OrthoDB" id="9793820at2"/>